<evidence type="ECO:0000259" key="7">
    <source>
        <dbReference type="Pfam" id="PF13360"/>
    </source>
</evidence>
<dbReference type="Gene3D" id="2.140.10.10">
    <property type="entry name" value="Quinoprotein alcohol dehydrogenase-like superfamily"/>
    <property type="match status" value="2"/>
</dbReference>
<feature type="chain" id="PRO_5016976321" description="Pyrrolo-quinoline quinone repeat domain-containing protein" evidence="5">
    <location>
        <begin position="28"/>
        <end position="535"/>
    </location>
</feature>
<comment type="caution">
    <text evidence="8">The sequence shown here is derived from an EMBL/GenBank/DDBJ whole genome shotgun (WGS) entry which is preliminary data.</text>
</comment>
<sequence length="535" mass="56994">MTGRRLIRAAAALAALCLAVTASPATATPAPGGGDRPHHGDWSMWQQNPWGWRHNAAERKITTGNVGGLELKWAFAYPKAAGAPRSQAAVVGDTVYFGSPEGKMYARDAATGAAKWEFDLNTVGQGGWPPQVQDGPAVARGKVLFGDSRGYFYAVDQRTGKLVWSRRLDDKLAALVTSSPVVLDRKVFVGVSSGENIMGKDHECCQFRGHLNGLDIDSGKQLWRFYTTPPPVADGTWPNGKTRYAPSGAGVWSSPAVDPITRTVYVGTGQNYTGSAGHYDSVLAINADTGRPRWTRKMTDVDTWRIECSLPTPQDREYCPNFPDGTALDFDLGAAPNLFRAGRRALVGIGQKNGVYHVLDARTGEIVWQRSLSKPQPGGGLTGVQWGSSYDGKRLYVATYMASPGTLFALDPATGHLLWETPNPADGCTTGGASQFPQLCRPGHSTAVSTTPGLVWVGSTDGKVRAYSAETGQVLWSYDTIQDVVGVNGLTGRGGQVAGTGGPVISHGMVYTQSGAGFFPYPSPHGAVFLAFGLR</sequence>
<evidence type="ECO:0000256" key="3">
    <source>
        <dbReference type="ARBA" id="ARBA00023002"/>
    </source>
</evidence>
<evidence type="ECO:0000256" key="4">
    <source>
        <dbReference type="SAM" id="MobiDB-lite"/>
    </source>
</evidence>
<dbReference type="GO" id="GO:0016491">
    <property type="term" value="F:oxidoreductase activity"/>
    <property type="evidence" value="ECO:0007669"/>
    <property type="project" value="UniProtKB-KW"/>
</dbReference>
<proteinExistence type="inferred from homology"/>
<keyword evidence="3" id="KW-0560">Oxidoreductase</keyword>
<comment type="cofactor">
    <cofactor evidence="1">
        <name>pyrroloquinoline quinone</name>
        <dbReference type="ChEBI" id="CHEBI:58442"/>
    </cofactor>
</comment>
<dbReference type="Proteomes" id="UP000253303">
    <property type="component" value="Unassembled WGS sequence"/>
</dbReference>
<dbReference type="InterPro" id="IPR011047">
    <property type="entry name" value="Quinoprotein_ADH-like_sf"/>
</dbReference>
<feature type="region of interest" description="Disordered" evidence="4">
    <location>
        <begin position="26"/>
        <end position="47"/>
    </location>
</feature>
<keyword evidence="5" id="KW-0732">Signal</keyword>
<evidence type="ECO:0000256" key="5">
    <source>
        <dbReference type="SAM" id="SignalP"/>
    </source>
</evidence>
<dbReference type="SUPFAM" id="SSF50998">
    <property type="entry name" value="Quinoprotein alcohol dehydrogenase-like"/>
    <property type="match status" value="1"/>
</dbReference>
<feature type="domain" description="Pyrrolo-quinoline quinone repeat" evidence="6">
    <location>
        <begin position="42"/>
        <end position="305"/>
    </location>
</feature>
<dbReference type="EMBL" id="QMEY01000001">
    <property type="protein sequence ID" value="RBQ21993.1"/>
    <property type="molecule type" value="Genomic_DNA"/>
</dbReference>
<gene>
    <name evidence="8" type="ORF">DP939_04820</name>
</gene>
<keyword evidence="9" id="KW-1185">Reference proteome</keyword>
<dbReference type="AlphaFoldDB" id="A0A366M840"/>
<evidence type="ECO:0000259" key="6">
    <source>
        <dbReference type="Pfam" id="PF01011"/>
    </source>
</evidence>
<evidence type="ECO:0000313" key="9">
    <source>
        <dbReference type="Proteomes" id="UP000253303"/>
    </source>
</evidence>
<dbReference type="RefSeq" id="WP_113979247.1">
    <property type="nucleotide sequence ID" value="NZ_QMEY01000001.1"/>
</dbReference>
<evidence type="ECO:0000256" key="1">
    <source>
        <dbReference type="ARBA" id="ARBA00001931"/>
    </source>
</evidence>
<dbReference type="PANTHER" id="PTHR32303:SF10">
    <property type="entry name" value="OUTER MEMBRANE PROTEIN ASSEMBLY FACTOR BAMB"/>
    <property type="match status" value="1"/>
</dbReference>
<dbReference type="OrthoDB" id="256225at2"/>
<comment type="similarity">
    <text evidence="2">Belongs to the bacterial PQQ dehydrogenase family.</text>
</comment>
<name>A0A366M840_9ACTN</name>
<feature type="signal peptide" evidence="5">
    <location>
        <begin position="1"/>
        <end position="27"/>
    </location>
</feature>
<evidence type="ECO:0000313" key="8">
    <source>
        <dbReference type="EMBL" id="RBQ21993.1"/>
    </source>
</evidence>
<accession>A0A366M840</accession>
<dbReference type="Pfam" id="PF01011">
    <property type="entry name" value="PQQ"/>
    <property type="match status" value="1"/>
</dbReference>
<feature type="domain" description="Pyrrolo-quinoline quinone repeat" evidence="7">
    <location>
        <begin position="356"/>
        <end position="486"/>
    </location>
</feature>
<reference evidence="8 9" key="1">
    <citation type="submission" date="2018-06" db="EMBL/GenBank/DDBJ databases">
        <title>Sphaerisporangium craniellae sp. nov., isolated from a marine sponge in the South China Sea.</title>
        <authorList>
            <person name="Li L."/>
        </authorList>
    </citation>
    <scope>NUCLEOTIDE SEQUENCE [LARGE SCALE GENOMIC DNA]</scope>
    <source>
        <strain evidence="8 9">LHW63015</strain>
    </source>
</reference>
<dbReference type="PANTHER" id="PTHR32303">
    <property type="entry name" value="QUINOPROTEIN ALCOHOL DEHYDROGENASE (CYTOCHROME C)"/>
    <property type="match status" value="1"/>
</dbReference>
<dbReference type="SMART" id="SM00564">
    <property type="entry name" value="PQQ"/>
    <property type="match status" value="7"/>
</dbReference>
<dbReference type="InterPro" id="IPR018391">
    <property type="entry name" value="PQQ_b-propeller_rpt"/>
</dbReference>
<dbReference type="Pfam" id="PF13360">
    <property type="entry name" value="PQQ_2"/>
    <property type="match status" value="1"/>
</dbReference>
<dbReference type="InterPro" id="IPR002372">
    <property type="entry name" value="PQQ_rpt_dom"/>
</dbReference>
<organism evidence="8 9">
    <name type="scientific">Spongiactinospora rosea</name>
    <dbReference type="NCBI Taxonomy" id="2248750"/>
    <lineage>
        <taxon>Bacteria</taxon>
        <taxon>Bacillati</taxon>
        <taxon>Actinomycetota</taxon>
        <taxon>Actinomycetes</taxon>
        <taxon>Streptosporangiales</taxon>
        <taxon>Streptosporangiaceae</taxon>
        <taxon>Spongiactinospora</taxon>
    </lineage>
</organism>
<protein>
    <recommendedName>
        <fullName evidence="6 7">Pyrrolo-quinoline quinone repeat domain-containing protein</fullName>
    </recommendedName>
</protein>
<evidence type="ECO:0000256" key="2">
    <source>
        <dbReference type="ARBA" id="ARBA00008156"/>
    </source>
</evidence>